<comment type="caution">
    <text evidence="2">The sequence shown here is derived from an EMBL/GenBank/DDBJ whole genome shotgun (WGS) entry which is preliminary data.</text>
</comment>
<reference evidence="2 3" key="1">
    <citation type="journal article" date="2019" name="Nat. Med.">
        <title>A library of human gut bacterial isolates paired with longitudinal multiomics data enables mechanistic microbiome research.</title>
        <authorList>
            <person name="Poyet M."/>
            <person name="Groussin M."/>
            <person name="Gibbons S.M."/>
            <person name="Avila-Pacheco J."/>
            <person name="Jiang X."/>
            <person name="Kearney S.M."/>
            <person name="Perrotta A.R."/>
            <person name="Berdy B."/>
            <person name="Zhao S."/>
            <person name="Lieberman T.D."/>
            <person name="Swanson P.K."/>
            <person name="Smith M."/>
            <person name="Roesemann S."/>
            <person name="Alexander J.E."/>
            <person name="Rich S.A."/>
            <person name="Livny J."/>
            <person name="Vlamakis H."/>
            <person name="Clish C."/>
            <person name="Bullock K."/>
            <person name="Deik A."/>
            <person name="Scott J."/>
            <person name="Pierce K.A."/>
            <person name="Xavier R.J."/>
            <person name="Alm E.J."/>
        </authorList>
    </citation>
    <scope>NUCLEOTIDE SEQUENCE [LARGE SCALE GENOMIC DNA]</scope>
    <source>
        <strain evidence="2 3">BIOML-A5</strain>
    </source>
</reference>
<organism evidence="2 3">
    <name type="scientific">Flavonifractor plautii</name>
    <name type="common">Fusobacterium plautii</name>
    <dbReference type="NCBI Taxonomy" id="292800"/>
    <lineage>
        <taxon>Bacteria</taxon>
        <taxon>Bacillati</taxon>
        <taxon>Bacillota</taxon>
        <taxon>Clostridia</taxon>
        <taxon>Eubacteriales</taxon>
        <taxon>Oscillospiraceae</taxon>
        <taxon>Flavonifractor</taxon>
    </lineage>
</organism>
<proteinExistence type="predicted"/>
<name>A0A6I2RFD8_FLAPL</name>
<protein>
    <submittedName>
        <fullName evidence="2">Uncharacterized protein</fullName>
    </submittedName>
</protein>
<evidence type="ECO:0000313" key="2">
    <source>
        <dbReference type="EMBL" id="MSB48558.1"/>
    </source>
</evidence>
<sequence length="87" mass="9689">MKTGTGFVFQSITAERNEELLKMCIQMATALKAQGDAPFAALLADENGNILMVQDTLVCILNIMLESRILALVQRSRPSISLIQWRH</sequence>
<evidence type="ECO:0000313" key="3">
    <source>
        <dbReference type="Proteomes" id="UP000429811"/>
    </source>
</evidence>
<dbReference type="AlphaFoldDB" id="A0A6I2RFD8"/>
<reference evidence="1" key="2">
    <citation type="submission" date="2023-01" db="EMBL/GenBank/DDBJ databases">
        <title>Human gut microbiome strain richness.</title>
        <authorList>
            <person name="Chen-Liaw A."/>
        </authorList>
    </citation>
    <scope>NUCLEOTIDE SEQUENCE</scope>
    <source>
        <strain evidence="1">1001287st1_F4_1001285I_161205</strain>
    </source>
</reference>
<dbReference type="Proteomes" id="UP000429811">
    <property type="component" value="Unassembled WGS sequence"/>
</dbReference>
<accession>A0A6I2RFD8</accession>
<dbReference type="RefSeq" id="WP_131971080.1">
    <property type="nucleotide sequence ID" value="NZ_BAABXT010000001.1"/>
</dbReference>
<dbReference type="Proteomes" id="UP001211173">
    <property type="component" value="Unassembled WGS sequence"/>
</dbReference>
<dbReference type="EMBL" id="JAQLWV010000004">
    <property type="protein sequence ID" value="MDB7932238.1"/>
    <property type="molecule type" value="Genomic_DNA"/>
</dbReference>
<dbReference type="EMBL" id="WKPO01000008">
    <property type="protein sequence ID" value="MSB48558.1"/>
    <property type="molecule type" value="Genomic_DNA"/>
</dbReference>
<gene>
    <name evidence="2" type="ORF">GKE90_07565</name>
    <name evidence="1" type="ORF">PNE06_04045</name>
</gene>
<evidence type="ECO:0000313" key="1">
    <source>
        <dbReference type="EMBL" id="MDB7932238.1"/>
    </source>
</evidence>